<feature type="compositionally biased region" description="Basic and acidic residues" evidence="2">
    <location>
        <begin position="304"/>
        <end position="329"/>
    </location>
</feature>
<gene>
    <name evidence="3" type="ORF">FGG08_004118</name>
</gene>
<feature type="compositionally biased region" description="Acidic residues" evidence="2">
    <location>
        <begin position="157"/>
        <end position="173"/>
    </location>
</feature>
<accession>A0A9P8I1A9</accession>
<protein>
    <submittedName>
        <fullName evidence="3">Uncharacterized protein</fullName>
    </submittedName>
</protein>
<evidence type="ECO:0000313" key="3">
    <source>
        <dbReference type="EMBL" id="KAH0541428.1"/>
    </source>
</evidence>
<dbReference type="PANTHER" id="PTHR15885:SF1">
    <property type="entry name" value="COILED-COIL DOMAIN-CONTAINING PROTEIN 174"/>
    <property type="match status" value="1"/>
</dbReference>
<feature type="compositionally biased region" description="Basic and acidic residues" evidence="2">
    <location>
        <begin position="342"/>
        <end position="353"/>
    </location>
</feature>
<evidence type="ECO:0000313" key="4">
    <source>
        <dbReference type="Proteomes" id="UP000698800"/>
    </source>
</evidence>
<keyword evidence="1" id="KW-0175">Coiled coil</keyword>
<reference evidence="3" key="1">
    <citation type="submission" date="2021-03" db="EMBL/GenBank/DDBJ databases">
        <title>Comparative genomics and phylogenomic investigation of the class Geoglossomycetes provide insights into ecological specialization and systematics.</title>
        <authorList>
            <person name="Melie T."/>
            <person name="Pirro S."/>
            <person name="Miller A.N."/>
            <person name="Quandt A."/>
        </authorList>
    </citation>
    <scope>NUCLEOTIDE SEQUENCE</scope>
    <source>
        <strain evidence="3">GBOQ0MN5Z8</strain>
    </source>
</reference>
<evidence type="ECO:0000256" key="2">
    <source>
        <dbReference type="SAM" id="MobiDB-lite"/>
    </source>
</evidence>
<dbReference type="PANTHER" id="PTHR15885">
    <property type="entry name" value="COILED-COIL DOMAIN-CONTAINING PROTEIN 174"/>
    <property type="match status" value="1"/>
</dbReference>
<evidence type="ECO:0000256" key="1">
    <source>
        <dbReference type="ARBA" id="ARBA00023054"/>
    </source>
</evidence>
<feature type="region of interest" description="Disordered" evidence="2">
    <location>
        <begin position="304"/>
        <end position="353"/>
    </location>
</feature>
<dbReference type="Proteomes" id="UP000698800">
    <property type="component" value="Unassembled WGS sequence"/>
</dbReference>
<dbReference type="EMBL" id="JAGHQL010000079">
    <property type="protein sequence ID" value="KAH0541428.1"/>
    <property type="molecule type" value="Genomic_DNA"/>
</dbReference>
<dbReference type="InterPro" id="IPR025066">
    <property type="entry name" value="CCDC174-like"/>
</dbReference>
<feature type="region of interest" description="Disordered" evidence="2">
    <location>
        <begin position="145"/>
        <end position="213"/>
    </location>
</feature>
<dbReference type="Pfam" id="PF13300">
    <property type="entry name" value="DUF4078"/>
    <property type="match status" value="1"/>
</dbReference>
<feature type="compositionally biased region" description="Polar residues" evidence="2">
    <location>
        <begin position="53"/>
        <end position="64"/>
    </location>
</feature>
<dbReference type="GO" id="GO:0005634">
    <property type="term" value="C:nucleus"/>
    <property type="evidence" value="ECO:0007669"/>
    <property type="project" value="TreeGrafter"/>
</dbReference>
<feature type="compositionally biased region" description="Basic and acidic residues" evidence="2">
    <location>
        <begin position="185"/>
        <end position="200"/>
    </location>
</feature>
<comment type="caution">
    <text evidence="3">The sequence shown here is derived from an EMBL/GenBank/DDBJ whole genome shotgun (WGS) entry which is preliminary data.</text>
</comment>
<feature type="compositionally biased region" description="Basic and acidic residues" evidence="2">
    <location>
        <begin position="65"/>
        <end position="76"/>
    </location>
</feature>
<sequence>MSAKTPLYGLPRPKSSAKAVSSSNSLTFASELQSLLAADSGKSRTSGGRVRPRSTNNNIFTSHNRNAEKRAAKDLDDGGNGVSGDLRRSDIGGVDDVVLHRSKRRMEEKARLYAAMKRGDYVPPEGKGRGDEKGLVDFDRKWAESEARGECDNYETSSDEDDNASEDLIEFTDEFGRQRTGTKVQAEREALRQKAQESGRSEQFSARPAAPEKLIYGDTIQTSAFNPDESITEQMASLVAKRDRSPTPPEEVHYDAYAEVRTKGVGFYAFSKDAEARKQEMEALKKERDETEKSRVELARRKERRMKEVEERRRRIKEQRGKGQAERFLNDLMGEIGSTRSVGDDQRSEDVKD</sequence>
<dbReference type="AlphaFoldDB" id="A0A9P8I1A9"/>
<organism evidence="3 4">
    <name type="scientific">Glutinoglossum americanum</name>
    <dbReference type="NCBI Taxonomy" id="1670608"/>
    <lineage>
        <taxon>Eukaryota</taxon>
        <taxon>Fungi</taxon>
        <taxon>Dikarya</taxon>
        <taxon>Ascomycota</taxon>
        <taxon>Pezizomycotina</taxon>
        <taxon>Geoglossomycetes</taxon>
        <taxon>Geoglossales</taxon>
        <taxon>Geoglossaceae</taxon>
        <taxon>Glutinoglossum</taxon>
    </lineage>
</organism>
<name>A0A9P8I1A9_9PEZI</name>
<dbReference type="OrthoDB" id="333551at2759"/>
<proteinExistence type="predicted"/>
<keyword evidence="4" id="KW-1185">Reference proteome</keyword>
<feature type="region of interest" description="Disordered" evidence="2">
    <location>
        <begin position="37"/>
        <end position="90"/>
    </location>
</feature>
<feature type="region of interest" description="Disordered" evidence="2">
    <location>
        <begin position="1"/>
        <end position="20"/>
    </location>
</feature>